<dbReference type="EMBL" id="MOOV01000142">
    <property type="protein sequence ID" value="OUB96470.1"/>
    <property type="molecule type" value="Genomic_DNA"/>
</dbReference>
<evidence type="ECO:0000313" key="1">
    <source>
        <dbReference type="EMBL" id="OUB96470.1"/>
    </source>
</evidence>
<reference evidence="1 2" key="1">
    <citation type="submission" date="2016-10" db="EMBL/GenBank/DDBJ databases">
        <title>Comparative genomics of Bacillus thuringiensis reveals a path to pathogens against multiple invertebrate hosts.</title>
        <authorList>
            <person name="Zheng J."/>
            <person name="Gao Q."/>
            <person name="Liu H."/>
            <person name="Peng D."/>
            <person name="Ruan L."/>
            <person name="Sun M."/>
        </authorList>
    </citation>
    <scope>NUCLEOTIDE SEQUENCE [LARGE SCALE GENOMIC DNA]</scope>
    <source>
        <strain evidence="1">T30001</strain>
    </source>
</reference>
<dbReference type="RefSeq" id="WP_088067882.1">
    <property type="nucleotide sequence ID" value="NZ_MOOV01000142.1"/>
</dbReference>
<organism evidence="1 2">
    <name type="scientific">Bacillus thuringiensis subsp. medellin</name>
    <dbReference type="NCBI Taxonomy" id="79672"/>
    <lineage>
        <taxon>Bacteria</taxon>
        <taxon>Bacillati</taxon>
        <taxon>Bacillota</taxon>
        <taxon>Bacilli</taxon>
        <taxon>Bacillales</taxon>
        <taxon>Bacillaceae</taxon>
        <taxon>Bacillus</taxon>
        <taxon>Bacillus cereus group</taxon>
    </lineage>
</organism>
<name>A0A9X6REW9_BACTV</name>
<comment type="caution">
    <text evidence="1">The sequence shown here is derived from an EMBL/GenBank/DDBJ whole genome shotgun (WGS) entry which is preliminary data.</text>
</comment>
<gene>
    <name evidence="1" type="ORF">BK784_19965</name>
</gene>
<dbReference type="AlphaFoldDB" id="A0A9X6REW9"/>
<proteinExistence type="predicted"/>
<dbReference type="Proteomes" id="UP000195160">
    <property type="component" value="Unassembled WGS sequence"/>
</dbReference>
<evidence type="ECO:0000313" key="2">
    <source>
        <dbReference type="Proteomes" id="UP000195160"/>
    </source>
</evidence>
<protein>
    <submittedName>
        <fullName evidence="1">Uncharacterized protein</fullName>
    </submittedName>
</protein>
<accession>A0A9X6REW9</accession>
<sequence>MSEVVNFSVDQDMNILGILDRLKSGEIKGDKTLFLSFKEAHDEALECIKKASLDDLKNKVYSLADFLFRATNTINIFKDECYESPRVFTVCHLSNLTNVWKAMKNNDEEEIKDILISIINDEKTNELFFTFYREIVLMMFK</sequence>